<comment type="similarity">
    <text evidence="3">Belongs to the methyl-accepting chemotaxis (MCP) protein family.</text>
</comment>
<accession>A0A2A7V090</accession>
<keyword evidence="2" id="KW-0488">Methylation</keyword>
<dbReference type="GO" id="GO:0007165">
    <property type="term" value="P:signal transduction"/>
    <property type="evidence" value="ECO:0007669"/>
    <property type="project" value="UniProtKB-KW"/>
</dbReference>
<keyword evidence="6" id="KW-0812">Transmembrane</keyword>
<keyword evidence="6" id="KW-0472">Membrane</keyword>
<feature type="domain" description="Methyl-accepting transducer" evidence="7">
    <location>
        <begin position="279"/>
        <end position="508"/>
    </location>
</feature>
<dbReference type="Proteomes" id="UP000220246">
    <property type="component" value="Unassembled WGS sequence"/>
</dbReference>
<dbReference type="InterPro" id="IPR051310">
    <property type="entry name" value="MCP_chemotaxis"/>
</dbReference>
<protein>
    <submittedName>
        <fullName evidence="9">Methyl-accepting chemotaxis protein</fullName>
    </submittedName>
</protein>
<dbReference type="PROSITE" id="PS50885">
    <property type="entry name" value="HAMP"/>
    <property type="match status" value="1"/>
</dbReference>
<dbReference type="InterPro" id="IPR004089">
    <property type="entry name" value="MCPsignal_dom"/>
</dbReference>
<gene>
    <name evidence="9" type="ORF">CRM82_09980</name>
</gene>
<dbReference type="FunFam" id="1.10.287.950:FF:000001">
    <property type="entry name" value="Methyl-accepting chemotaxis sensory transducer"/>
    <property type="match status" value="1"/>
</dbReference>
<evidence type="ECO:0000259" key="7">
    <source>
        <dbReference type="PROSITE" id="PS50111"/>
    </source>
</evidence>
<evidence type="ECO:0000256" key="1">
    <source>
        <dbReference type="ARBA" id="ARBA00004370"/>
    </source>
</evidence>
<name>A0A2A7V090_COMTR</name>
<keyword evidence="10" id="KW-1185">Reference proteome</keyword>
<dbReference type="InterPro" id="IPR003660">
    <property type="entry name" value="HAMP_dom"/>
</dbReference>
<dbReference type="Pfam" id="PF00672">
    <property type="entry name" value="HAMP"/>
    <property type="match status" value="1"/>
</dbReference>
<dbReference type="PANTHER" id="PTHR43531:SF14">
    <property type="entry name" value="METHYL-ACCEPTING CHEMOTAXIS PROTEIN I-RELATED"/>
    <property type="match status" value="1"/>
</dbReference>
<keyword evidence="4" id="KW-0807">Transducer</keyword>
<evidence type="ECO:0000256" key="4">
    <source>
        <dbReference type="PROSITE-ProRule" id="PRU00284"/>
    </source>
</evidence>
<dbReference type="SMART" id="SM00304">
    <property type="entry name" value="HAMP"/>
    <property type="match status" value="1"/>
</dbReference>
<dbReference type="GO" id="GO:0004888">
    <property type="term" value="F:transmembrane signaling receptor activity"/>
    <property type="evidence" value="ECO:0007669"/>
    <property type="project" value="InterPro"/>
</dbReference>
<dbReference type="PANTHER" id="PTHR43531">
    <property type="entry name" value="PROTEIN ICFG"/>
    <property type="match status" value="1"/>
</dbReference>
<evidence type="ECO:0000313" key="9">
    <source>
        <dbReference type="EMBL" id="PEH90999.1"/>
    </source>
</evidence>
<organism evidence="9 10">
    <name type="scientific">Comamonas terrigena</name>
    <dbReference type="NCBI Taxonomy" id="32013"/>
    <lineage>
        <taxon>Bacteria</taxon>
        <taxon>Pseudomonadati</taxon>
        <taxon>Pseudomonadota</taxon>
        <taxon>Betaproteobacteria</taxon>
        <taxon>Burkholderiales</taxon>
        <taxon>Comamonadaceae</taxon>
        <taxon>Comamonas</taxon>
    </lineage>
</organism>
<comment type="caution">
    <text evidence="9">The sequence shown here is derived from an EMBL/GenBank/DDBJ whole genome shotgun (WGS) entry which is preliminary data.</text>
</comment>
<keyword evidence="6" id="KW-1133">Transmembrane helix</keyword>
<dbReference type="Gene3D" id="1.10.287.950">
    <property type="entry name" value="Methyl-accepting chemotaxis protein"/>
    <property type="match status" value="1"/>
</dbReference>
<dbReference type="SMART" id="SM00283">
    <property type="entry name" value="MA"/>
    <property type="match status" value="1"/>
</dbReference>
<feature type="transmembrane region" description="Helical" evidence="6">
    <location>
        <begin position="198"/>
        <end position="220"/>
    </location>
</feature>
<sequence length="603" mass="63248">MRWSDMRVGTKLFGGFALVVFLTLVVGGLSLWQLQRLNAAMETVSNHSMPSVADTGNLRGQWNRFRRMEAGILNANSLQEVQSITKQSEALLQLIQGVEKSYDSLPRSEAEKQLMQSYQQNRSAYLDTHAQFLKEAQAKDYTQGSGDLLLGDTVSNLYAGQAEVSFVALAETVGKLMKHSLDEADRTRTAGQQVYAAAWWWVVAGMAASVVLALLCAWLVTRAVTRPASQAVQVARRIAQGDLAETVPQGGKDEMGALLNALSAMRDSLGEVVEHVRHNAESVATASSEIAQGNSDLSSRTEEQASALQQTAAAMAQLGSTVRQNAESARQANQLAMSASTVAVQGGEVVGEVVSTMRGINDSSHKIADIIGVIDGIAFQTNILALNAAVEAARAGEQGRGFAVVAGEVRTLAQRSAEAAKQIKLLIDESVQRVQTGSQLVDRAGATMTEVVGAIRRVTDLVGEITAASAEQSEGVSQVADAITQMDTATQQNAALVEESAAAADSLQRQSGDLVQAVARFRTAGGAQWAAPVAAVAPVPPAAPRSAAAPAIPVSVSAEAPAPQRAQAGLPSGPTPVRATSAKAALPTAAATTATADDEWEQF</sequence>
<dbReference type="CDD" id="cd06225">
    <property type="entry name" value="HAMP"/>
    <property type="match status" value="1"/>
</dbReference>
<dbReference type="SUPFAM" id="SSF58104">
    <property type="entry name" value="Methyl-accepting chemotaxis protein (MCP) signaling domain"/>
    <property type="match status" value="1"/>
</dbReference>
<comment type="subcellular location">
    <subcellularLocation>
        <location evidence="1">Membrane</location>
    </subcellularLocation>
</comment>
<dbReference type="PROSITE" id="PS50111">
    <property type="entry name" value="CHEMOTAXIS_TRANSDUC_2"/>
    <property type="match status" value="1"/>
</dbReference>
<dbReference type="Pfam" id="PF12729">
    <property type="entry name" value="4HB_MCP_1"/>
    <property type="match status" value="1"/>
</dbReference>
<dbReference type="GO" id="GO:0005886">
    <property type="term" value="C:plasma membrane"/>
    <property type="evidence" value="ECO:0007669"/>
    <property type="project" value="TreeGrafter"/>
</dbReference>
<evidence type="ECO:0000259" key="8">
    <source>
        <dbReference type="PROSITE" id="PS50885"/>
    </source>
</evidence>
<dbReference type="CDD" id="cd11386">
    <property type="entry name" value="MCP_signal"/>
    <property type="match status" value="1"/>
</dbReference>
<evidence type="ECO:0000256" key="5">
    <source>
        <dbReference type="SAM" id="MobiDB-lite"/>
    </source>
</evidence>
<dbReference type="InterPro" id="IPR004090">
    <property type="entry name" value="Chemotax_Me-accpt_rcpt"/>
</dbReference>
<feature type="compositionally biased region" description="Polar residues" evidence="5">
    <location>
        <begin position="283"/>
        <end position="298"/>
    </location>
</feature>
<feature type="region of interest" description="Disordered" evidence="5">
    <location>
        <begin position="283"/>
        <end position="306"/>
    </location>
</feature>
<evidence type="ECO:0000256" key="2">
    <source>
        <dbReference type="ARBA" id="ARBA00022481"/>
    </source>
</evidence>
<dbReference type="Pfam" id="PF00015">
    <property type="entry name" value="MCPsignal"/>
    <property type="match status" value="1"/>
</dbReference>
<evidence type="ECO:0000256" key="6">
    <source>
        <dbReference type="SAM" id="Phobius"/>
    </source>
</evidence>
<feature type="domain" description="HAMP" evidence="8">
    <location>
        <begin position="222"/>
        <end position="274"/>
    </location>
</feature>
<evidence type="ECO:0000256" key="3">
    <source>
        <dbReference type="ARBA" id="ARBA00029447"/>
    </source>
</evidence>
<dbReference type="EMBL" id="PDEA01000001">
    <property type="protein sequence ID" value="PEH90999.1"/>
    <property type="molecule type" value="Genomic_DNA"/>
</dbReference>
<evidence type="ECO:0000313" key="10">
    <source>
        <dbReference type="Proteomes" id="UP000220246"/>
    </source>
</evidence>
<dbReference type="InterPro" id="IPR024478">
    <property type="entry name" value="HlyB_4HB_MCP"/>
</dbReference>
<dbReference type="STRING" id="1219032.GCA_001515545_01710"/>
<dbReference type="PRINTS" id="PR00260">
    <property type="entry name" value="CHEMTRNSDUCR"/>
</dbReference>
<reference evidence="10" key="1">
    <citation type="submission" date="2017-09" db="EMBL/GenBank/DDBJ databases">
        <title>FDA dAtabase for Regulatory Grade micrObial Sequences (FDA-ARGOS): Supporting development and validation of Infectious Disease Dx tests.</title>
        <authorList>
            <person name="Minogue T."/>
            <person name="Wolcott M."/>
            <person name="Wasieloski L."/>
            <person name="Aguilar W."/>
            <person name="Moore D."/>
            <person name="Tallon L."/>
            <person name="Sadzewicz L."/>
            <person name="Ott S."/>
            <person name="Zhao X."/>
            <person name="Nagaraj S."/>
            <person name="Vavikolanu K."/>
            <person name="Aluvathingal J."/>
            <person name="Nadendla S."/>
            <person name="Sichtig H."/>
        </authorList>
    </citation>
    <scope>NUCLEOTIDE SEQUENCE [LARGE SCALE GENOMIC DNA]</scope>
    <source>
        <strain evidence="10">FDAARGOS_394</strain>
    </source>
</reference>
<dbReference type="GO" id="GO:0006935">
    <property type="term" value="P:chemotaxis"/>
    <property type="evidence" value="ECO:0007669"/>
    <property type="project" value="InterPro"/>
</dbReference>
<feature type="compositionally biased region" description="Low complexity" evidence="5">
    <location>
        <begin position="579"/>
        <end position="595"/>
    </location>
</feature>
<feature type="region of interest" description="Disordered" evidence="5">
    <location>
        <begin position="563"/>
        <end position="603"/>
    </location>
</feature>
<proteinExistence type="inferred from homology"/>
<feature type="transmembrane region" description="Helical" evidence="6">
    <location>
        <begin position="12"/>
        <end position="32"/>
    </location>
</feature>
<dbReference type="AlphaFoldDB" id="A0A2A7V090"/>